<reference evidence="1" key="1">
    <citation type="submission" date="2023-07" db="EMBL/GenBank/DDBJ databases">
        <title>draft genome sequence of fig (Ficus carica).</title>
        <authorList>
            <person name="Takahashi T."/>
            <person name="Nishimura K."/>
        </authorList>
    </citation>
    <scope>NUCLEOTIDE SEQUENCE</scope>
</reference>
<protein>
    <submittedName>
        <fullName evidence="1">Uncharacterized protein</fullName>
    </submittedName>
</protein>
<evidence type="ECO:0000313" key="1">
    <source>
        <dbReference type="EMBL" id="GMN50356.1"/>
    </source>
</evidence>
<evidence type="ECO:0000313" key="2">
    <source>
        <dbReference type="Proteomes" id="UP001187192"/>
    </source>
</evidence>
<organism evidence="1 2">
    <name type="scientific">Ficus carica</name>
    <name type="common">Common fig</name>
    <dbReference type="NCBI Taxonomy" id="3494"/>
    <lineage>
        <taxon>Eukaryota</taxon>
        <taxon>Viridiplantae</taxon>
        <taxon>Streptophyta</taxon>
        <taxon>Embryophyta</taxon>
        <taxon>Tracheophyta</taxon>
        <taxon>Spermatophyta</taxon>
        <taxon>Magnoliopsida</taxon>
        <taxon>eudicotyledons</taxon>
        <taxon>Gunneridae</taxon>
        <taxon>Pentapetalae</taxon>
        <taxon>rosids</taxon>
        <taxon>fabids</taxon>
        <taxon>Rosales</taxon>
        <taxon>Moraceae</taxon>
        <taxon>Ficeae</taxon>
        <taxon>Ficus</taxon>
    </lineage>
</organism>
<dbReference type="Proteomes" id="UP001187192">
    <property type="component" value="Unassembled WGS sequence"/>
</dbReference>
<dbReference type="AlphaFoldDB" id="A0AA88AT15"/>
<name>A0AA88AT15_FICCA</name>
<proteinExistence type="predicted"/>
<dbReference type="EMBL" id="BTGU01000033">
    <property type="protein sequence ID" value="GMN50356.1"/>
    <property type="molecule type" value="Genomic_DNA"/>
</dbReference>
<accession>A0AA88AT15</accession>
<sequence>MDTSTRNRAVIVERHRNPLEAVVGVDHFASRSDGGLPDLTEGYQIWRRSVAHGGLPLGLPMLSSPSESRPLPLLAGVLIPPRIVAADSFFFPSILAEK</sequence>
<keyword evidence="2" id="KW-1185">Reference proteome</keyword>
<gene>
    <name evidence="1" type="ORF">TIFTF001_019516</name>
</gene>
<comment type="caution">
    <text evidence="1">The sequence shown here is derived from an EMBL/GenBank/DDBJ whole genome shotgun (WGS) entry which is preliminary data.</text>
</comment>